<name>A0A1F7WZ05_9BACT</name>
<evidence type="ECO:0000313" key="3">
    <source>
        <dbReference type="Proteomes" id="UP000178735"/>
    </source>
</evidence>
<evidence type="ECO:0000313" key="2">
    <source>
        <dbReference type="EMBL" id="OGM08006.1"/>
    </source>
</evidence>
<gene>
    <name evidence="2" type="ORF">A2008_04795</name>
</gene>
<dbReference type="EMBL" id="MGFH01000029">
    <property type="protein sequence ID" value="OGM08006.1"/>
    <property type="molecule type" value="Genomic_DNA"/>
</dbReference>
<comment type="caution">
    <text evidence="2">The sequence shown here is derived from an EMBL/GenBank/DDBJ whole genome shotgun (WGS) entry which is preliminary data.</text>
</comment>
<protein>
    <recommendedName>
        <fullName evidence="4">FMN-binding domain-containing protein</fullName>
    </recommendedName>
</protein>
<feature type="chain" id="PRO_5009533641" description="FMN-binding domain-containing protein" evidence="1">
    <location>
        <begin position="25"/>
        <end position="185"/>
    </location>
</feature>
<evidence type="ECO:0000256" key="1">
    <source>
        <dbReference type="SAM" id="SignalP"/>
    </source>
</evidence>
<accession>A0A1F7WZ05</accession>
<reference evidence="2 3" key="1">
    <citation type="journal article" date="2016" name="Nat. Commun.">
        <title>Thousands of microbial genomes shed light on interconnected biogeochemical processes in an aquifer system.</title>
        <authorList>
            <person name="Anantharaman K."/>
            <person name="Brown C.T."/>
            <person name="Hug L.A."/>
            <person name="Sharon I."/>
            <person name="Castelle C.J."/>
            <person name="Probst A.J."/>
            <person name="Thomas B.C."/>
            <person name="Singh A."/>
            <person name="Wilkins M.J."/>
            <person name="Karaoz U."/>
            <person name="Brodie E.L."/>
            <person name="Williams K.H."/>
            <person name="Hubbard S.S."/>
            <person name="Banfield J.F."/>
        </authorList>
    </citation>
    <scope>NUCLEOTIDE SEQUENCE [LARGE SCALE GENOMIC DNA]</scope>
</reference>
<sequence length="185" mass="20509">MKKTLLLSILVFLICGFNFNTVMAQDIEVEQAYNYKITEREAAKIAFCDYIKQNGEIMIPELGLRVVAVSEEADNYVVTLAIYEKITNNVVNECATYTLNVKSGRIVSVKKLGVSSEDAYAEQLASEILSENYSNIDTLIAKTSSANGVAYRSIIEKAKQAAIAKTMNGEGSLESISKYFDNRIF</sequence>
<evidence type="ECO:0008006" key="4">
    <source>
        <dbReference type="Google" id="ProtNLM"/>
    </source>
</evidence>
<organism evidence="2 3">
    <name type="scientific">Candidatus Wallbacteria bacterium GWC2_49_35</name>
    <dbReference type="NCBI Taxonomy" id="1817813"/>
    <lineage>
        <taxon>Bacteria</taxon>
        <taxon>Candidatus Walliibacteriota</taxon>
    </lineage>
</organism>
<dbReference type="AlphaFoldDB" id="A0A1F7WZ05"/>
<keyword evidence="1" id="KW-0732">Signal</keyword>
<feature type="signal peptide" evidence="1">
    <location>
        <begin position="1"/>
        <end position="24"/>
    </location>
</feature>
<proteinExistence type="predicted"/>
<dbReference type="Proteomes" id="UP000178735">
    <property type="component" value="Unassembled WGS sequence"/>
</dbReference>